<name>A0A0V8GH38_9BACL</name>
<dbReference type="InterPro" id="IPR023214">
    <property type="entry name" value="HAD_sf"/>
</dbReference>
<protein>
    <recommendedName>
        <fullName evidence="3">Haloacid dehalogenase</fullName>
    </recommendedName>
</protein>
<evidence type="ECO:0000313" key="1">
    <source>
        <dbReference type="EMBL" id="KSU49603.1"/>
    </source>
</evidence>
<dbReference type="Gene3D" id="3.40.50.1000">
    <property type="entry name" value="HAD superfamily/HAD-like"/>
    <property type="match status" value="1"/>
</dbReference>
<gene>
    <name evidence="1" type="ORF">AS033_09595</name>
</gene>
<dbReference type="AlphaFoldDB" id="A0A0V8GH38"/>
<dbReference type="GO" id="GO:0000287">
    <property type="term" value="F:magnesium ion binding"/>
    <property type="evidence" value="ECO:0007669"/>
    <property type="project" value="TreeGrafter"/>
</dbReference>
<sequence>MRCFAIDLDGTLLNKEHRISEGNQVAIKKRQAQGDVVTIVTGRAAFDARRILAQHGLNCPVIGANGAEIEVEQGRQYFLNRSSSRTIWEIIRSTNVFIHIYLQDKILLPQFSFTALQGGDRAFQEAIQAQLTQYGVEEVDEIAIDQLDVIKFMFVSPDRWRLEHLEQQLLQLKICSVTRSGAYNLEAMANGVTKGTALQDIARAYRMTPEDIIAIGDNQNDLPMFEVAGTSIAMGNAETSVIGRATYLTSDHDEDGVAEALNGLERWEQKKEEQHGEHLGYR</sequence>
<dbReference type="InterPro" id="IPR036412">
    <property type="entry name" value="HAD-like_sf"/>
</dbReference>
<dbReference type="SFLD" id="SFLDG01140">
    <property type="entry name" value="C2.B:_Phosphomannomutase_and_P"/>
    <property type="match status" value="1"/>
</dbReference>
<dbReference type="Gene3D" id="3.30.1240.10">
    <property type="match status" value="1"/>
</dbReference>
<organism evidence="1 2">
    <name type="scientific">Exiguobacterium indicum</name>
    <dbReference type="NCBI Taxonomy" id="296995"/>
    <lineage>
        <taxon>Bacteria</taxon>
        <taxon>Bacillati</taxon>
        <taxon>Bacillota</taxon>
        <taxon>Bacilli</taxon>
        <taxon>Bacillales</taxon>
        <taxon>Bacillales Family XII. Incertae Sedis</taxon>
        <taxon>Exiguobacterium</taxon>
    </lineage>
</organism>
<dbReference type="PROSITE" id="PS01229">
    <property type="entry name" value="COF_2"/>
    <property type="match status" value="1"/>
</dbReference>
<dbReference type="PANTHER" id="PTHR10000:SF55">
    <property type="entry name" value="5-AMINO-6-(5-PHOSPHO-D-RIBITYLAMINO)URACIL PHOSPHATASE YCSE"/>
    <property type="match status" value="1"/>
</dbReference>
<dbReference type="InterPro" id="IPR000150">
    <property type="entry name" value="Cof"/>
</dbReference>
<dbReference type="Proteomes" id="UP000053797">
    <property type="component" value="Unassembled WGS sequence"/>
</dbReference>
<dbReference type="NCBIfam" id="TIGR00099">
    <property type="entry name" value="Cof-subfamily"/>
    <property type="match status" value="1"/>
</dbReference>
<dbReference type="NCBIfam" id="TIGR01484">
    <property type="entry name" value="HAD-SF-IIB"/>
    <property type="match status" value="1"/>
</dbReference>
<evidence type="ECO:0008006" key="3">
    <source>
        <dbReference type="Google" id="ProtNLM"/>
    </source>
</evidence>
<accession>A0A0V8GH38</accession>
<dbReference type="GO" id="GO:0016791">
    <property type="term" value="F:phosphatase activity"/>
    <property type="evidence" value="ECO:0007669"/>
    <property type="project" value="UniProtKB-ARBA"/>
</dbReference>
<comment type="caution">
    <text evidence="1">The sequence shown here is derived from an EMBL/GenBank/DDBJ whole genome shotgun (WGS) entry which is preliminary data.</text>
</comment>
<dbReference type="OrthoDB" id="9806027at2"/>
<dbReference type="SUPFAM" id="SSF56784">
    <property type="entry name" value="HAD-like"/>
    <property type="match status" value="1"/>
</dbReference>
<dbReference type="PANTHER" id="PTHR10000">
    <property type="entry name" value="PHOSPHOSERINE PHOSPHATASE"/>
    <property type="match status" value="1"/>
</dbReference>
<reference evidence="1 2" key="1">
    <citation type="journal article" date="2015" name="Int. J. Syst. Evol. Microbiol.">
        <title>Exiguobacterium enclense sp. nov., isolated from sediment.</title>
        <authorList>
            <person name="Dastager S.G."/>
            <person name="Mawlankar R."/>
            <person name="Sonalkar V.V."/>
            <person name="Thorat M.N."/>
            <person name="Mual P."/>
            <person name="Verma A."/>
            <person name="Krishnamurthi S."/>
            <person name="Tang S.K."/>
            <person name="Li W.J."/>
        </authorList>
    </citation>
    <scope>NUCLEOTIDE SEQUENCE [LARGE SCALE GENOMIC DNA]</scope>
    <source>
        <strain evidence="1 2">NIO-1109</strain>
    </source>
</reference>
<dbReference type="RefSeq" id="WP_058265334.1">
    <property type="nucleotide sequence ID" value="NZ_FMYN01000002.1"/>
</dbReference>
<dbReference type="EMBL" id="LNQL01000002">
    <property type="protein sequence ID" value="KSU49603.1"/>
    <property type="molecule type" value="Genomic_DNA"/>
</dbReference>
<dbReference type="Pfam" id="PF08282">
    <property type="entry name" value="Hydrolase_3"/>
    <property type="match status" value="1"/>
</dbReference>
<evidence type="ECO:0000313" key="2">
    <source>
        <dbReference type="Proteomes" id="UP000053797"/>
    </source>
</evidence>
<dbReference type="CDD" id="cd07516">
    <property type="entry name" value="HAD_Pase"/>
    <property type="match status" value="1"/>
</dbReference>
<proteinExistence type="predicted"/>
<dbReference type="GO" id="GO:0005829">
    <property type="term" value="C:cytosol"/>
    <property type="evidence" value="ECO:0007669"/>
    <property type="project" value="TreeGrafter"/>
</dbReference>
<dbReference type="InterPro" id="IPR006379">
    <property type="entry name" value="HAD-SF_hydro_IIB"/>
</dbReference>
<dbReference type="SFLD" id="SFLDS00003">
    <property type="entry name" value="Haloacid_Dehalogenase"/>
    <property type="match status" value="1"/>
</dbReference>